<dbReference type="EMBL" id="RJUL01000006">
    <property type="protein sequence ID" value="ROQ24842.1"/>
    <property type="molecule type" value="Genomic_DNA"/>
</dbReference>
<evidence type="ECO:0000313" key="2">
    <source>
        <dbReference type="EMBL" id="ROQ24842.1"/>
    </source>
</evidence>
<accession>A0A3N1P0Q5</accession>
<comment type="caution">
    <text evidence="2">The sequence shown here is derived from an EMBL/GenBank/DDBJ whole genome shotgun (WGS) entry which is preliminary data.</text>
</comment>
<dbReference type="AlphaFoldDB" id="A0A3N1P0Q5"/>
<sequence length="126" mass="13732">MLRTFFTALLLVFALGTLGHPVPSAVAAPQHGSTVKQSQGDKTPALLNLIKLQRHFTHQGLDDEPRTPNYGLVFEAKIAPAPAFCRGFRQQKPPGCDWALNIADSPGFVAGGRLTHNLDRFAAWRS</sequence>
<proteinExistence type="predicted"/>
<feature type="chain" id="PRO_5018136199" evidence="1">
    <location>
        <begin position="28"/>
        <end position="126"/>
    </location>
</feature>
<name>A0A3N1P0Q5_9GAMM</name>
<gene>
    <name evidence="2" type="ORF">EDC28_10689</name>
</gene>
<protein>
    <submittedName>
        <fullName evidence="2">Uncharacterized protein</fullName>
    </submittedName>
</protein>
<organism evidence="2 3">
    <name type="scientific">Gallaecimonas pentaromativorans</name>
    <dbReference type="NCBI Taxonomy" id="584787"/>
    <lineage>
        <taxon>Bacteria</taxon>
        <taxon>Pseudomonadati</taxon>
        <taxon>Pseudomonadota</taxon>
        <taxon>Gammaproteobacteria</taxon>
        <taxon>Enterobacterales</taxon>
        <taxon>Gallaecimonadaceae</taxon>
        <taxon>Gallaecimonas</taxon>
    </lineage>
</organism>
<evidence type="ECO:0000313" key="3">
    <source>
        <dbReference type="Proteomes" id="UP000268033"/>
    </source>
</evidence>
<dbReference type="RefSeq" id="WP_123421752.1">
    <property type="nucleotide sequence ID" value="NZ_RJUL01000006.1"/>
</dbReference>
<evidence type="ECO:0000256" key="1">
    <source>
        <dbReference type="SAM" id="SignalP"/>
    </source>
</evidence>
<keyword evidence="1" id="KW-0732">Signal</keyword>
<dbReference type="STRING" id="584787.GCA_001247655_01044"/>
<reference evidence="2 3" key="1">
    <citation type="submission" date="2018-11" db="EMBL/GenBank/DDBJ databases">
        <title>Genomic Encyclopedia of Type Strains, Phase IV (KMG-IV): sequencing the most valuable type-strain genomes for metagenomic binning, comparative biology and taxonomic classification.</title>
        <authorList>
            <person name="Goeker M."/>
        </authorList>
    </citation>
    <scope>NUCLEOTIDE SEQUENCE [LARGE SCALE GENOMIC DNA]</scope>
    <source>
        <strain evidence="2 3">DSM 21945</strain>
    </source>
</reference>
<dbReference type="Proteomes" id="UP000268033">
    <property type="component" value="Unassembled WGS sequence"/>
</dbReference>
<keyword evidence="3" id="KW-1185">Reference proteome</keyword>
<feature type="signal peptide" evidence="1">
    <location>
        <begin position="1"/>
        <end position="27"/>
    </location>
</feature>